<evidence type="ECO:0000313" key="1">
    <source>
        <dbReference type="EMBL" id="PSU94339.1"/>
    </source>
</evidence>
<reference evidence="1 2" key="1">
    <citation type="submission" date="2018-01" db="EMBL/GenBank/DDBJ databases">
        <title>Whole genome sequencing of Histamine producing bacteria.</title>
        <authorList>
            <person name="Butler K."/>
        </authorList>
    </citation>
    <scope>NUCLEOTIDE SEQUENCE [LARGE SCALE GENOMIC DNA]</scope>
    <source>
        <strain evidence="1 2">FS-7.2</strain>
    </source>
</reference>
<evidence type="ECO:0000313" key="2">
    <source>
        <dbReference type="Proteomes" id="UP000241426"/>
    </source>
</evidence>
<accession>A0A2T3KDH7</accession>
<organism evidence="1 2">
    <name type="scientific">Photobacterium kishitanii</name>
    <dbReference type="NCBI Taxonomy" id="318456"/>
    <lineage>
        <taxon>Bacteria</taxon>
        <taxon>Pseudomonadati</taxon>
        <taxon>Pseudomonadota</taxon>
        <taxon>Gammaproteobacteria</taxon>
        <taxon>Vibrionales</taxon>
        <taxon>Vibrionaceae</taxon>
        <taxon>Photobacterium</taxon>
    </lineage>
</organism>
<sequence length="55" mass="6311">MKNFKVTYVVSPHFDVPCQYNINAASELDSHKTAQQELEIRYPNQKISIITISEA</sequence>
<gene>
    <name evidence="1" type="ORF">C9J27_19890</name>
</gene>
<dbReference type="EMBL" id="PYNF01000024">
    <property type="protein sequence ID" value="PSU94339.1"/>
    <property type="molecule type" value="Genomic_DNA"/>
</dbReference>
<dbReference type="RefSeq" id="WP_107174117.1">
    <property type="nucleotide sequence ID" value="NZ_JAUZMV010000002.1"/>
</dbReference>
<dbReference type="Proteomes" id="UP000241426">
    <property type="component" value="Unassembled WGS sequence"/>
</dbReference>
<comment type="caution">
    <text evidence="1">The sequence shown here is derived from an EMBL/GenBank/DDBJ whole genome shotgun (WGS) entry which is preliminary data.</text>
</comment>
<name>A0A0B7JK49_9GAMM</name>
<dbReference type="GeneID" id="29946227"/>
<protein>
    <submittedName>
        <fullName evidence="1">Addiction module component</fullName>
    </submittedName>
</protein>
<accession>A0A0B7JK49</accession>
<dbReference type="AlphaFoldDB" id="A0A0B7JK49"/>
<proteinExistence type="predicted"/>